<accession>W9H349</accession>
<evidence type="ECO:0000313" key="1">
    <source>
        <dbReference type="EMBL" id="EWY40504.1"/>
    </source>
</evidence>
<dbReference type="OrthoDB" id="7307222at2"/>
<gene>
    <name evidence="1" type="ORF">N825_35090</name>
</gene>
<protein>
    <submittedName>
        <fullName evidence="1">Uncharacterized protein</fullName>
    </submittedName>
</protein>
<sequence>MSDSRRDLALAIKSCLDSLARDAANNDLAEVAQFVSLAALAAEEAAQAADPHANLLKALMSGQAGHC</sequence>
<dbReference type="EMBL" id="AVFL01000007">
    <property type="protein sequence ID" value="EWY40504.1"/>
    <property type="molecule type" value="Genomic_DNA"/>
</dbReference>
<name>W9H349_9PROT</name>
<dbReference type="PATRIC" id="fig|1385369.3.peg.2379"/>
<dbReference type="AlphaFoldDB" id="W9H349"/>
<comment type="caution">
    <text evidence="1">The sequence shown here is derived from an EMBL/GenBank/DDBJ whole genome shotgun (WGS) entry which is preliminary data.</text>
</comment>
<dbReference type="RefSeq" id="WP_037451348.1">
    <property type="nucleotide sequence ID" value="NZ_AVFL01000007.1"/>
</dbReference>
<dbReference type="Proteomes" id="UP000019486">
    <property type="component" value="Unassembled WGS sequence"/>
</dbReference>
<proteinExistence type="predicted"/>
<reference evidence="1 2" key="1">
    <citation type="submission" date="2013-08" db="EMBL/GenBank/DDBJ databases">
        <title>The genome sequence of Skermanella stibiiresistens.</title>
        <authorList>
            <person name="Zhu W."/>
            <person name="Wang G."/>
        </authorList>
    </citation>
    <scope>NUCLEOTIDE SEQUENCE [LARGE SCALE GENOMIC DNA]</scope>
    <source>
        <strain evidence="1 2">SB22</strain>
    </source>
</reference>
<evidence type="ECO:0000313" key="2">
    <source>
        <dbReference type="Proteomes" id="UP000019486"/>
    </source>
</evidence>
<organism evidence="1 2">
    <name type="scientific">Skermanella stibiiresistens SB22</name>
    <dbReference type="NCBI Taxonomy" id="1385369"/>
    <lineage>
        <taxon>Bacteria</taxon>
        <taxon>Pseudomonadati</taxon>
        <taxon>Pseudomonadota</taxon>
        <taxon>Alphaproteobacteria</taxon>
        <taxon>Rhodospirillales</taxon>
        <taxon>Azospirillaceae</taxon>
        <taxon>Skermanella</taxon>
    </lineage>
</organism>
<keyword evidence="2" id="KW-1185">Reference proteome</keyword>